<dbReference type="PRINTS" id="PR00834">
    <property type="entry name" value="PROTEASES2C"/>
</dbReference>
<dbReference type="EMBL" id="LAZR01015640">
    <property type="protein sequence ID" value="KKM08038.1"/>
    <property type="molecule type" value="Genomic_DNA"/>
</dbReference>
<comment type="caution">
    <text evidence="1">The sequence shown here is derived from an EMBL/GenBank/DDBJ whole genome shotgun (WGS) entry which is preliminary data.</text>
</comment>
<reference evidence="1" key="1">
    <citation type="journal article" date="2015" name="Nature">
        <title>Complex archaea that bridge the gap between prokaryotes and eukaryotes.</title>
        <authorList>
            <person name="Spang A."/>
            <person name="Saw J.H."/>
            <person name="Jorgensen S.L."/>
            <person name="Zaremba-Niedzwiedzka K."/>
            <person name="Martijn J."/>
            <person name="Lind A.E."/>
            <person name="van Eijk R."/>
            <person name="Schleper C."/>
            <person name="Guy L."/>
            <person name="Ettema T.J."/>
        </authorList>
    </citation>
    <scope>NUCLEOTIDE SEQUENCE</scope>
</reference>
<dbReference type="GO" id="GO:0004252">
    <property type="term" value="F:serine-type endopeptidase activity"/>
    <property type="evidence" value="ECO:0007669"/>
    <property type="project" value="InterPro"/>
</dbReference>
<dbReference type="PANTHER" id="PTHR22939:SF129">
    <property type="entry name" value="SERINE PROTEASE HTRA2, MITOCHONDRIAL"/>
    <property type="match status" value="1"/>
</dbReference>
<dbReference type="Gene3D" id="2.40.10.10">
    <property type="entry name" value="Trypsin-like serine proteases"/>
    <property type="match status" value="2"/>
</dbReference>
<accession>A0A0F9KA41</accession>
<dbReference type="PANTHER" id="PTHR22939">
    <property type="entry name" value="SERINE PROTEASE FAMILY S1C HTRA-RELATED"/>
    <property type="match status" value="1"/>
</dbReference>
<evidence type="ECO:0008006" key="2">
    <source>
        <dbReference type="Google" id="ProtNLM"/>
    </source>
</evidence>
<evidence type="ECO:0000313" key="1">
    <source>
        <dbReference type="EMBL" id="KKM08038.1"/>
    </source>
</evidence>
<dbReference type="AlphaFoldDB" id="A0A0F9KA41"/>
<proteinExistence type="predicted"/>
<organism evidence="1">
    <name type="scientific">marine sediment metagenome</name>
    <dbReference type="NCBI Taxonomy" id="412755"/>
    <lineage>
        <taxon>unclassified sequences</taxon>
        <taxon>metagenomes</taxon>
        <taxon>ecological metagenomes</taxon>
    </lineage>
</organism>
<dbReference type="GO" id="GO:0006508">
    <property type="term" value="P:proteolysis"/>
    <property type="evidence" value="ECO:0007669"/>
    <property type="project" value="InterPro"/>
</dbReference>
<protein>
    <recommendedName>
        <fullName evidence="2">Serine protease</fullName>
    </recommendedName>
</protein>
<dbReference type="InterPro" id="IPR001940">
    <property type="entry name" value="Peptidase_S1C"/>
</dbReference>
<dbReference type="InterPro" id="IPR043504">
    <property type="entry name" value="Peptidase_S1_PA_chymotrypsin"/>
</dbReference>
<dbReference type="SUPFAM" id="SSF50494">
    <property type="entry name" value="Trypsin-like serine proteases"/>
    <property type="match status" value="1"/>
</dbReference>
<sequence length="213" mass="22629">MKNSLMLVCVLLFSIAVMNLRSGNLPKVIKGVAPSVVTIEVVGEYGETWLGSGVIVHEHGLILTAKHVIEYADEITVILEDGREYRGVNKIVDPNNDVGIVQIALLEDLPIITLGGDVQIGEQVFIVGSPFELCNSVAVGIVSAEGRYIPMFGEDGMLQLDIAGNPGNSGSGVFNMSGEIVGMLVGGSTYGDGVCFAISVEACRELLEEYINE</sequence>
<dbReference type="Pfam" id="PF13365">
    <property type="entry name" value="Trypsin_2"/>
    <property type="match status" value="1"/>
</dbReference>
<dbReference type="InterPro" id="IPR009003">
    <property type="entry name" value="Peptidase_S1_PA"/>
</dbReference>
<gene>
    <name evidence="1" type="ORF">LCGC14_1727920</name>
</gene>
<name>A0A0F9KA41_9ZZZZ</name>